<dbReference type="Pfam" id="PF00085">
    <property type="entry name" value="Thioredoxin"/>
    <property type="match status" value="1"/>
</dbReference>
<dbReference type="SUPFAM" id="SSF49785">
    <property type="entry name" value="Galactose-binding domain-like"/>
    <property type="match status" value="1"/>
</dbReference>
<feature type="domain" description="Thioredoxin" evidence="3">
    <location>
        <begin position="1"/>
        <end position="109"/>
    </location>
</feature>
<sequence>MQEITTIHQFNAAVEKSSNQLVVFYFTAKWCPPCRVIGPYFQKLSEHFTQALFVKVDIDAAKEIARENAVASVPKFLFYKDQAKVAEVTGARLKQIEEMLRQYAGEPATPYSFSASQSPRDGGNSSLTQNAPQPPATTYGNKGHEDLTSMVLATQLGCLNESEEHPVGNILTKDTSHLESDVDEQLLIHIPFNQKVRLHSLKFEAPLGRAPKTVKVFINQPNMGFEEVESMQETQLLELTDADYADDYATPLRFVRFQNVSSITLFIADNLGDEEVTAVQRIVPVGRPIESANVSNIKQSEEGM</sequence>
<dbReference type="Proteomes" id="UP001151582">
    <property type="component" value="Unassembled WGS sequence"/>
</dbReference>
<feature type="domain" description="PITH" evidence="4">
    <location>
        <begin position="136"/>
        <end position="304"/>
    </location>
</feature>
<dbReference type="AlphaFoldDB" id="A0A9W8B2U6"/>
<evidence type="ECO:0000256" key="2">
    <source>
        <dbReference type="SAM" id="MobiDB-lite"/>
    </source>
</evidence>
<comment type="caution">
    <text evidence="5">The sequence shown here is derived from an EMBL/GenBank/DDBJ whole genome shotgun (WGS) entry which is preliminary data.</text>
</comment>
<keyword evidence="1" id="KW-1015">Disulfide bond</keyword>
<evidence type="ECO:0000256" key="1">
    <source>
        <dbReference type="ARBA" id="ARBA00023157"/>
    </source>
</evidence>
<dbReference type="PROSITE" id="PS51532">
    <property type="entry name" value="PITH"/>
    <property type="match status" value="1"/>
</dbReference>
<name>A0A9W8B2U6_9FUNG</name>
<keyword evidence="6" id="KW-1185">Reference proteome</keyword>
<feature type="compositionally biased region" description="Polar residues" evidence="2">
    <location>
        <begin position="111"/>
        <end position="140"/>
    </location>
</feature>
<proteinExistence type="predicted"/>
<dbReference type="InterPro" id="IPR008979">
    <property type="entry name" value="Galactose-bd-like_sf"/>
</dbReference>
<evidence type="ECO:0000259" key="4">
    <source>
        <dbReference type="PROSITE" id="PS51532"/>
    </source>
</evidence>
<dbReference type="InterPro" id="IPR013766">
    <property type="entry name" value="Thioredoxin_domain"/>
</dbReference>
<dbReference type="InterPro" id="IPR037047">
    <property type="entry name" value="PITH_dom_sf"/>
</dbReference>
<protein>
    <recommendedName>
        <fullName evidence="7">PITH domain-containing protein</fullName>
    </recommendedName>
</protein>
<dbReference type="Pfam" id="PF06201">
    <property type="entry name" value="PITH"/>
    <property type="match status" value="1"/>
</dbReference>
<evidence type="ECO:0000259" key="3">
    <source>
        <dbReference type="PROSITE" id="PS51352"/>
    </source>
</evidence>
<evidence type="ECO:0000313" key="6">
    <source>
        <dbReference type="Proteomes" id="UP001151582"/>
    </source>
</evidence>
<dbReference type="InterPro" id="IPR036249">
    <property type="entry name" value="Thioredoxin-like_sf"/>
</dbReference>
<dbReference type="PANTHER" id="PTHR46115">
    <property type="entry name" value="THIOREDOXIN-LIKE PROTEIN 1"/>
    <property type="match status" value="1"/>
</dbReference>
<feature type="region of interest" description="Disordered" evidence="2">
    <location>
        <begin position="111"/>
        <end position="143"/>
    </location>
</feature>
<dbReference type="Gene3D" id="3.40.30.10">
    <property type="entry name" value="Glutaredoxin"/>
    <property type="match status" value="1"/>
</dbReference>
<organism evidence="5 6">
    <name type="scientific">Dimargaris verticillata</name>
    <dbReference type="NCBI Taxonomy" id="2761393"/>
    <lineage>
        <taxon>Eukaryota</taxon>
        <taxon>Fungi</taxon>
        <taxon>Fungi incertae sedis</taxon>
        <taxon>Zoopagomycota</taxon>
        <taxon>Kickxellomycotina</taxon>
        <taxon>Dimargaritomycetes</taxon>
        <taxon>Dimargaritales</taxon>
        <taxon>Dimargaritaceae</taxon>
        <taxon>Dimargaris</taxon>
    </lineage>
</organism>
<dbReference type="PROSITE" id="PS51352">
    <property type="entry name" value="THIOREDOXIN_2"/>
    <property type="match status" value="1"/>
</dbReference>
<dbReference type="OrthoDB" id="10263751at2759"/>
<evidence type="ECO:0000313" key="5">
    <source>
        <dbReference type="EMBL" id="KAJ1975481.1"/>
    </source>
</evidence>
<dbReference type="CDD" id="cd02947">
    <property type="entry name" value="TRX_family"/>
    <property type="match status" value="1"/>
</dbReference>
<evidence type="ECO:0008006" key="7">
    <source>
        <dbReference type="Google" id="ProtNLM"/>
    </source>
</evidence>
<accession>A0A9W8B2U6</accession>
<dbReference type="Gene3D" id="2.60.120.470">
    <property type="entry name" value="PITH domain"/>
    <property type="match status" value="1"/>
</dbReference>
<dbReference type="EMBL" id="JANBQB010000522">
    <property type="protein sequence ID" value="KAJ1975481.1"/>
    <property type="molecule type" value="Genomic_DNA"/>
</dbReference>
<dbReference type="SUPFAM" id="SSF52833">
    <property type="entry name" value="Thioredoxin-like"/>
    <property type="match status" value="1"/>
</dbReference>
<dbReference type="GO" id="GO:0005737">
    <property type="term" value="C:cytoplasm"/>
    <property type="evidence" value="ECO:0007669"/>
    <property type="project" value="UniProtKB-ARBA"/>
</dbReference>
<reference evidence="5" key="1">
    <citation type="submission" date="2022-07" db="EMBL/GenBank/DDBJ databases">
        <title>Phylogenomic reconstructions and comparative analyses of Kickxellomycotina fungi.</title>
        <authorList>
            <person name="Reynolds N.K."/>
            <person name="Stajich J.E."/>
            <person name="Barry K."/>
            <person name="Grigoriev I.V."/>
            <person name="Crous P."/>
            <person name="Smith M.E."/>
        </authorList>
    </citation>
    <scope>NUCLEOTIDE SEQUENCE</scope>
    <source>
        <strain evidence="5">RSA 567</strain>
    </source>
</reference>
<dbReference type="InterPro" id="IPR010400">
    <property type="entry name" value="PITH_dom"/>
</dbReference>
<gene>
    <name evidence="5" type="ORF">H4R34_004316</name>
</gene>